<dbReference type="SUPFAM" id="SSF50475">
    <property type="entry name" value="FMN-binding split barrel"/>
    <property type="match status" value="1"/>
</dbReference>
<protein>
    <submittedName>
        <fullName evidence="3">UbiD family decarboxylase/polyprenyl P-hydroxybenzoate/phenylacrylic acid decarboxylase-like protein</fullName>
    </submittedName>
</protein>
<dbReference type="OrthoDB" id="9809841at2"/>
<dbReference type="PANTHER" id="PTHR30108">
    <property type="entry name" value="3-OCTAPRENYL-4-HYDROXYBENZOATE CARBOXY-LYASE-RELATED"/>
    <property type="match status" value="1"/>
</dbReference>
<dbReference type="STRING" id="121821.GCA_001870675_03299"/>
<dbReference type="SUPFAM" id="SSF52507">
    <property type="entry name" value="Homo-oligomeric flavin-containing Cys decarboxylases, HFCD"/>
    <property type="match status" value="1"/>
</dbReference>
<evidence type="ECO:0000259" key="2">
    <source>
        <dbReference type="Pfam" id="PF20695"/>
    </source>
</evidence>
<proteinExistence type="predicted"/>
<dbReference type="InterPro" id="IPR048304">
    <property type="entry name" value="UbiD_Rift_dom"/>
</dbReference>
<dbReference type="GO" id="GO:0005829">
    <property type="term" value="C:cytosol"/>
    <property type="evidence" value="ECO:0007669"/>
    <property type="project" value="TreeGrafter"/>
</dbReference>
<dbReference type="Proteomes" id="UP000249364">
    <property type="component" value="Unassembled WGS sequence"/>
</dbReference>
<reference evidence="3 4" key="1">
    <citation type="submission" date="2018-06" db="EMBL/GenBank/DDBJ databases">
        <title>Genomic Encyclopedia of Archaeal and Bacterial Type Strains, Phase II (KMG-II): from individual species to whole genera.</title>
        <authorList>
            <person name="Goeker M."/>
        </authorList>
    </citation>
    <scope>NUCLEOTIDE SEQUENCE [LARGE SCALE GENOMIC DNA]</scope>
    <source>
        <strain evidence="3 4">DSM 13087</strain>
    </source>
</reference>
<name>A0A2W7RV82_9RHOB</name>
<evidence type="ECO:0000313" key="3">
    <source>
        <dbReference type="EMBL" id="PZX42042.1"/>
    </source>
</evidence>
<dbReference type="Pfam" id="PF01977">
    <property type="entry name" value="UbiD"/>
    <property type="match status" value="1"/>
</dbReference>
<accession>A0A2W7RV82</accession>
<dbReference type="GO" id="GO:0006744">
    <property type="term" value="P:ubiquinone biosynthetic process"/>
    <property type="evidence" value="ECO:0007669"/>
    <property type="project" value="TreeGrafter"/>
</dbReference>
<dbReference type="EMBL" id="QKZQ01000010">
    <property type="protein sequence ID" value="PZX42042.1"/>
    <property type="molecule type" value="Genomic_DNA"/>
</dbReference>
<evidence type="ECO:0000259" key="1">
    <source>
        <dbReference type="Pfam" id="PF01977"/>
    </source>
</evidence>
<dbReference type="PANTHER" id="PTHR30108:SF17">
    <property type="entry name" value="FERULIC ACID DECARBOXYLASE 1"/>
    <property type="match status" value="1"/>
</dbReference>
<comment type="caution">
    <text evidence="3">The sequence shown here is derived from an EMBL/GenBank/DDBJ whole genome shotgun (WGS) entry which is preliminary data.</text>
</comment>
<dbReference type="GO" id="GO:0008694">
    <property type="term" value="F:4-hydroxy-3-polyprenylbenzoate decarboxylase activity"/>
    <property type="evidence" value="ECO:0007669"/>
    <property type="project" value="TreeGrafter"/>
</dbReference>
<dbReference type="Gene3D" id="3.40.50.1950">
    <property type="entry name" value="Flavin prenyltransferase-like"/>
    <property type="match status" value="1"/>
</dbReference>
<gene>
    <name evidence="3" type="ORF">LY56_02335</name>
</gene>
<organism evidence="3 4">
    <name type="scientific">Roseinatronobacter thiooxidans</name>
    <dbReference type="NCBI Taxonomy" id="121821"/>
    <lineage>
        <taxon>Bacteria</taxon>
        <taxon>Pseudomonadati</taxon>
        <taxon>Pseudomonadota</taxon>
        <taxon>Alphaproteobacteria</taxon>
        <taxon>Rhodobacterales</taxon>
        <taxon>Paracoccaceae</taxon>
        <taxon>Roseinatronobacter</taxon>
    </lineage>
</organism>
<dbReference type="Pfam" id="PF20695">
    <property type="entry name" value="UbiD_N"/>
    <property type="match status" value="1"/>
</dbReference>
<dbReference type="InterPro" id="IPR036551">
    <property type="entry name" value="Flavin_trans-like"/>
</dbReference>
<sequence>MRQLPPFPDLRAFLHWLEGRGDMLGVDQPVELRHEMTALQLGALRAGGPALRFDHAHTGGTRARMPVVANLFGTRARVAAGLGMTLADLPMLGEVLAALRAPAPVEGVRDALSRWPMLQAALRARPRICRSAPVQEARDIADLTQIPAQTPWPLDAGPLITWPVVITRPHGTQADQIARYNLGVYRAQVLGPDRLILRWLAHRGGAAIASGLDDTLLTRAAGVQLKERRPLVLLAREAPLTLAHLRNMTAVTEMGGIILPPVPAFYLKPDNVQAITAQIAARAVDLLRLGAAQANAWQG</sequence>
<evidence type="ECO:0000313" key="4">
    <source>
        <dbReference type="Proteomes" id="UP000249364"/>
    </source>
</evidence>
<dbReference type="AlphaFoldDB" id="A0A2W7RV82"/>
<feature type="domain" description="3-octaprenyl-4-hydroxybenzoate carboxy-lyase-like Rift-related" evidence="1">
    <location>
        <begin position="131"/>
        <end position="207"/>
    </location>
</feature>
<feature type="domain" description="3-octaprenyl-4-hydroxybenzoate carboxy-lyase-like N-terminal" evidence="2">
    <location>
        <begin position="15"/>
        <end position="85"/>
    </location>
</feature>
<dbReference type="InterPro" id="IPR049383">
    <property type="entry name" value="UbiD-like_N"/>
</dbReference>
<keyword evidence="4" id="KW-1185">Reference proteome</keyword>
<dbReference type="InterPro" id="IPR002830">
    <property type="entry name" value="UbiD"/>
</dbReference>